<dbReference type="AlphaFoldDB" id="A0A6G8FHZ4"/>
<feature type="chain" id="PRO_5039410491" evidence="2">
    <location>
        <begin position="26"/>
        <end position="320"/>
    </location>
</feature>
<protein>
    <submittedName>
        <fullName evidence="4">ABC transporter substrate-binding protein</fullName>
    </submittedName>
</protein>
<reference evidence="4 5" key="1">
    <citation type="submission" date="2020-03" db="EMBL/GenBank/DDBJ databases">
        <title>Leucobacter sp. nov., isolated from beetles.</title>
        <authorList>
            <person name="Hyun D.-W."/>
            <person name="Bae J.-W."/>
        </authorList>
    </citation>
    <scope>NUCLEOTIDE SEQUENCE [LARGE SCALE GENOMIC DNA]</scope>
    <source>
        <strain evidence="4 5">HDW9B</strain>
    </source>
</reference>
<proteinExistence type="predicted"/>
<accession>A0A6G8FHZ4</accession>
<evidence type="ECO:0000259" key="3">
    <source>
        <dbReference type="SMART" id="SM00062"/>
    </source>
</evidence>
<dbReference type="PANTHER" id="PTHR35936">
    <property type="entry name" value="MEMBRANE-BOUND LYTIC MUREIN TRANSGLYCOSYLASE F"/>
    <property type="match status" value="1"/>
</dbReference>
<evidence type="ECO:0000313" key="4">
    <source>
        <dbReference type="EMBL" id="QIM15984.1"/>
    </source>
</evidence>
<dbReference type="InterPro" id="IPR001638">
    <property type="entry name" value="Solute-binding_3/MltF_N"/>
</dbReference>
<organism evidence="4 5">
    <name type="scientific">Leucobacter insecticola</name>
    <dbReference type="NCBI Taxonomy" id="2714934"/>
    <lineage>
        <taxon>Bacteria</taxon>
        <taxon>Bacillati</taxon>
        <taxon>Actinomycetota</taxon>
        <taxon>Actinomycetes</taxon>
        <taxon>Micrococcales</taxon>
        <taxon>Microbacteriaceae</taxon>
        <taxon>Leucobacter</taxon>
    </lineage>
</organism>
<sequence>MKTVPTISRFAGIAAGALLFSGLVACSNTDEPASTDGSSENAEAALGTGGREIAEAVKEDPAVAALVPEAIRGKGTLKLVTDPTYAPIDFTDDAGNIVGLEPDFALATARRMGLEIDNSKADFNGIIAGLESNRYDASWAAFSITPDRTAVVDMVSFMNAGTAVMTQKGKEGEIKSEEDLCGLTIAVQTGTTQALEVMPKFEQMCKDKGLAAIDPLVVPQQDSANQSVTSGRAQAMIADNSLVAYYSQIKPTVYAAVPGILVEPALIGVAMPRIDDSRLAEAYRAAIQSLIDDGTYQEILEAWSLGDTAIETAEINPTIG</sequence>
<dbReference type="Gene3D" id="3.40.190.10">
    <property type="entry name" value="Periplasmic binding protein-like II"/>
    <property type="match status" value="2"/>
</dbReference>
<feature type="signal peptide" evidence="2">
    <location>
        <begin position="1"/>
        <end position="25"/>
    </location>
</feature>
<dbReference type="EMBL" id="CP049934">
    <property type="protein sequence ID" value="QIM15984.1"/>
    <property type="molecule type" value="Genomic_DNA"/>
</dbReference>
<dbReference type="CDD" id="cd01004">
    <property type="entry name" value="PBP2_MidA_like"/>
    <property type="match status" value="1"/>
</dbReference>
<dbReference type="RefSeq" id="WP_166322556.1">
    <property type="nucleotide sequence ID" value="NZ_CP049934.1"/>
</dbReference>
<evidence type="ECO:0000256" key="1">
    <source>
        <dbReference type="ARBA" id="ARBA00022729"/>
    </source>
</evidence>
<dbReference type="Proteomes" id="UP000501387">
    <property type="component" value="Chromosome"/>
</dbReference>
<keyword evidence="1 2" id="KW-0732">Signal</keyword>
<evidence type="ECO:0000313" key="5">
    <source>
        <dbReference type="Proteomes" id="UP000501387"/>
    </source>
</evidence>
<keyword evidence="5" id="KW-1185">Reference proteome</keyword>
<dbReference type="PANTHER" id="PTHR35936:SF17">
    <property type="entry name" value="ARGININE-BINDING EXTRACELLULAR PROTEIN ARTP"/>
    <property type="match status" value="1"/>
</dbReference>
<dbReference type="Pfam" id="PF00497">
    <property type="entry name" value="SBP_bac_3"/>
    <property type="match status" value="1"/>
</dbReference>
<dbReference type="KEGG" id="lins:G7067_05400"/>
<name>A0A6G8FHZ4_9MICO</name>
<dbReference type="SUPFAM" id="SSF53850">
    <property type="entry name" value="Periplasmic binding protein-like II"/>
    <property type="match status" value="1"/>
</dbReference>
<feature type="domain" description="Solute-binding protein family 3/N-terminal" evidence="3">
    <location>
        <begin position="76"/>
        <end position="307"/>
    </location>
</feature>
<dbReference type="PROSITE" id="PS51257">
    <property type="entry name" value="PROKAR_LIPOPROTEIN"/>
    <property type="match status" value="1"/>
</dbReference>
<dbReference type="SMART" id="SM00062">
    <property type="entry name" value="PBPb"/>
    <property type="match status" value="1"/>
</dbReference>
<gene>
    <name evidence="4" type="ORF">G7067_05400</name>
</gene>
<evidence type="ECO:0000256" key="2">
    <source>
        <dbReference type="SAM" id="SignalP"/>
    </source>
</evidence>